<dbReference type="EMBL" id="JBHPKH010000032">
    <property type="protein sequence ID" value="MFC1572707.1"/>
    <property type="molecule type" value="Genomic_DNA"/>
</dbReference>
<dbReference type="SUPFAM" id="SSF49265">
    <property type="entry name" value="Fibronectin type III"/>
    <property type="match status" value="2"/>
</dbReference>
<feature type="domain" description="Fibronectin type-III" evidence="2">
    <location>
        <begin position="1423"/>
        <end position="1515"/>
    </location>
</feature>
<comment type="caution">
    <text evidence="3">The sequence shown here is derived from an EMBL/GenBank/DDBJ whole genome shotgun (WGS) entry which is preliminary data.</text>
</comment>
<evidence type="ECO:0000313" key="4">
    <source>
        <dbReference type="Proteomes" id="UP001593833"/>
    </source>
</evidence>
<dbReference type="PROSITE" id="PS00018">
    <property type="entry name" value="EF_HAND_1"/>
    <property type="match status" value="1"/>
</dbReference>
<dbReference type="SMART" id="SM00060">
    <property type="entry name" value="FN3"/>
    <property type="match status" value="4"/>
</dbReference>
<dbReference type="InterPro" id="IPR039448">
    <property type="entry name" value="Beta_helix"/>
</dbReference>
<dbReference type="InterPro" id="IPR036116">
    <property type="entry name" value="FN3_sf"/>
</dbReference>
<evidence type="ECO:0000259" key="2">
    <source>
        <dbReference type="PROSITE" id="PS50853"/>
    </source>
</evidence>
<dbReference type="Proteomes" id="UP001593833">
    <property type="component" value="Unassembled WGS sequence"/>
</dbReference>
<dbReference type="InterPro" id="IPR013783">
    <property type="entry name" value="Ig-like_fold"/>
</dbReference>
<name>A0ABV6YK49_UNCEI</name>
<dbReference type="InterPro" id="IPR003961">
    <property type="entry name" value="FN3_dom"/>
</dbReference>
<dbReference type="SUPFAM" id="SSF51126">
    <property type="entry name" value="Pectin lyase-like"/>
    <property type="match status" value="2"/>
</dbReference>
<accession>A0ABV6YK49</accession>
<keyword evidence="4" id="KW-1185">Reference proteome</keyword>
<dbReference type="InterPro" id="IPR006626">
    <property type="entry name" value="PbH1"/>
</dbReference>
<dbReference type="Pfam" id="PF13229">
    <property type="entry name" value="Beta_helix"/>
    <property type="match status" value="2"/>
</dbReference>
<dbReference type="InterPro" id="IPR018247">
    <property type="entry name" value="EF_Hand_1_Ca_BS"/>
</dbReference>
<evidence type="ECO:0000256" key="1">
    <source>
        <dbReference type="ARBA" id="ARBA00016512"/>
    </source>
</evidence>
<dbReference type="PROSITE" id="PS50853">
    <property type="entry name" value="FN3"/>
    <property type="match status" value="2"/>
</dbReference>
<dbReference type="Gene3D" id="2.160.20.10">
    <property type="entry name" value="Single-stranded right-handed beta-helix, Pectin lyase-like"/>
    <property type="match status" value="2"/>
</dbReference>
<gene>
    <name evidence="3" type="ORF">ACFL6M_03820</name>
</gene>
<dbReference type="InterPro" id="IPR012334">
    <property type="entry name" value="Pectin_lyas_fold"/>
</dbReference>
<dbReference type="PANTHER" id="PTHR11319">
    <property type="entry name" value="G PROTEIN-COUPLED RECEPTOR-RELATED"/>
    <property type="match status" value="1"/>
</dbReference>
<protein>
    <recommendedName>
        <fullName evidence="1">Probable pectate lyase C</fullName>
    </recommendedName>
</protein>
<dbReference type="Gene3D" id="2.60.40.10">
    <property type="entry name" value="Immunoglobulins"/>
    <property type="match status" value="4"/>
</dbReference>
<dbReference type="PANTHER" id="PTHR11319:SF35">
    <property type="entry name" value="OUTER MEMBRANE PROTEIN PMPC-RELATED"/>
    <property type="match status" value="1"/>
</dbReference>
<dbReference type="Pfam" id="PF00041">
    <property type="entry name" value="fn3"/>
    <property type="match status" value="1"/>
</dbReference>
<dbReference type="SMART" id="SM00710">
    <property type="entry name" value="PbH1"/>
    <property type="match status" value="6"/>
</dbReference>
<evidence type="ECO:0000313" key="3">
    <source>
        <dbReference type="EMBL" id="MFC1572707.1"/>
    </source>
</evidence>
<feature type="domain" description="Fibronectin type-III" evidence="2">
    <location>
        <begin position="1516"/>
        <end position="1607"/>
    </location>
</feature>
<proteinExistence type="predicted"/>
<dbReference type="Gene3D" id="1.10.1330.10">
    <property type="entry name" value="Dockerin domain"/>
    <property type="match status" value="1"/>
</dbReference>
<dbReference type="CDD" id="cd00063">
    <property type="entry name" value="FN3"/>
    <property type="match status" value="2"/>
</dbReference>
<organism evidence="3 4">
    <name type="scientific">Eiseniibacteriota bacterium</name>
    <dbReference type="NCBI Taxonomy" id="2212470"/>
    <lineage>
        <taxon>Bacteria</taxon>
        <taxon>Candidatus Eiseniibacteriota</taxon>
    </lineage>
</organism>
<dbReference type="InterPro" id="IPR036439">
    <property type="entry name" value="Dockerin_dom_sf"/>
</dbReference>
<dbReference type="InterPro" id="IPR011050">
    <property type="entry name" value="Pectin_lyase_fold/virulence"/>
</dbReference>
<dbReference type="Gene3D" id="2.60.40.4070">
    <property type="match status" value="1"/>
</dbReference>
<sequence>MEGLVSCAPNPCPLHIRIVAPNGQGEFATIQEAINASAAGDTVLLMNGTFTGAGNRALDYAGKAITVISNGQNPDSCIIDCQGQARGFTFSSNEDSTSVLDAVTVTNGSAAAGGAITCTSSSPTIRNCIFTSNSAGLNGGALCLPHSSPTIDGCTFWRNSAASYGGAIYFDDSQAQLTGCTFVGNTASSSPLGGTIRLENSSPIDIQNSVIAFGGSGGAVSCEGGETPILLCCDIYGNVGGDWSDCIVGQLGSAGNISKHPLFCDADSGNFHLAVTSPCAPFSEPNPGCDLIGAWPVSCAEPEYACCVGATCQIETESDCNTAGGEWLPGMTGCDPNPCLEFACCADQSCQVVHQDECLAANGEWLEGVEICDPNPCLEYACCSGDTCNVLRQDSCATASGVWQEGIDSCDPNPCLEYACCVGETCSSLQPLECEDGGGQWHPLVTTCDPNPCLAFVCCVEDSCQITNQIACASAAGEWLPGVTSCDPNPCIAACCTGDVCELQTPSNCASSGSEWLVGVSSCDPNPCPEFACCMADTCQVLRQEPCTTSGGVWQDGCSSCDPNPCSQSACCLDDLCQLGTWLDCSNLSGEWLSSVPYCDPNPCLRRACCDGWSCAIVSEEDCILAGGEWQSETVSCTPNPCLPPSAADLSGGMLITHIPPDFYYTFGVDWCQRYVDEYAITSSDQQVNRIDVPEYQWVVWYVLAAWHQDKQWCGVEFGIGEYDQDLIGLDEFGPCHDGGIELPSAGWPGPNEGTRVLHQQSWIGNYVPVYWFTGYAYGYGNSGIIPLTVNATEPDSLAGFFNCDSVPIAFEAVCLGGLGINQDGIACHPSGISACCVADSCEVLLETECLAIGGIWQAEGTVCDPNPCVYNACCVDGACQLLKLGDCLVAGGVWLEGVTSCEPDPCLLLGGACCLPDYSCVVLPDSECTGAWIGGGVPCDPYPCAGLFNACCFPDGTCVATLEADCTELWMEGVPCDPNPCPILAAACCLSDDSCQITSHTQCVTIGGTSFPGWGSCDPNPCIPNACCVGTDCQLLNLETCISAGGELQVGFLSCDPNPCEDAACCIGADCHLYKQFECATAGGIWHQGVTACDPSPCIEAACCAEELCEVTDYWGCVALGGQWHDDTVSCDPNPCFTHVYVVHPDGTGDFATIQTAIDSAAPGDEIRLTNGVFSGPGNREINFNGKALTVKSQNVDPDSCTIDCQQYPGVYFVSDEGTGSVLEGVTITNGDWITGGAIHCYHSSPTLRNLVLTGNIANEYGGAIFCEHSANPTITNVLITGNSANMGGGIFLHTDSAPVLREVTIYGNNAPAGAGIYGDACSLPVTIEQTIVAFNTGGEAVSFSGQPLSLLCCDIYGNPGGDWTGEIAGQLGVNGNISEDPQFCDAGSDDFHLTNTSPCAPANNPACGRIGARPVGCGLEAPSNLTAQVVGPQAIALAWEDESTGELGFEIHRKTGAGGTWAVADSVAADIVSWGDSDLIEGTTYFYRLRAWNTTGYSGFSNHANAVAGTVPLAPNDLTATAVSPVGIDLAWVDQAINESGFHIQRRLAPAGEWQALVPSPGANANSFEDRDLIPSTEYEYRIRAYNQIGNSGWSDVAVDTTLDQIASFDADILVRFGVDPVADASVFVASGSGFEERGQTALDGRLLVAGLEIGDSIHVEKRFTGYLSVKPGHEAVDDLMWELWLNSDMMLEGGNYRSIRIEEEAGEYDIQLTHPVFRYNLVVSLFWNLAGDDPYWDLLADGLEHASSYLYNASDGQVMLGNVAVYDNAQKWNDADVRILLEEVPHAQVDGIFAPTASSGCISMGWKWQDQDPDHPIYYRTLVREFCHYALGLYSEDENGLGMQEWWQEYREAQPEIAPANYGLMDYQYTTTENSSANDYLANYPAEPSPWVVSNQLYRRDQSCWGYIADRLEGYYPGIEVVEPPFGWFPDNVSTDRLGPTDDVGLGGTLTLPDPMFFSTSPLTLNKHDATHSTGTATLCVRDEQPRVRGGHLFLNRGGQVRYLGQLGADAQIDVPGVQLGDRMMLYINDEHGARKLDEEVTPEAVANGELLMSRVGTLEPLGAISGRSDERAPGAAVDLTPSGSVTRPVIVVSVWPDEPLGSGPDVTYFCGSTTGALEMTPQSDGSYAGQYSVTVGDALFDGTGLFEISLEDSLANANTFIARFVLGETNPVEPTRLHIGTADLQVLSDEATSQITLAVSCNAPHYTPPGFTWTPTSDQYALHLSANDTYPDGGGLNIAYDGDGLMGIDETSLTVLRWDSSGLQWTSVDSSLVGSENDRISAPVHEGSVFLVFATATTLDVTAPAMVNDFGAIGGEGQGVVELDWTAPGDDGMDGFALEYEITYADSPITEGAWGGLPRLPGIGVPQRARTYETRTVTLPEAGHAYYLAIRAKDEAGNTSPVSNNAFVVSGTSDANYLPGPPSRFRAVDAPGDSGGVVDLSWQRSSDDGQGKESVELYRIYRNQPPGTSPVVLDSVLAGTTAYHDQSALVGQEYNYWVSAADTLQQVFAPENRALSARNLGVPIGDFNSDGAVAINDFSLFVDTFGIDSAAVEYDPLFDLDIDGEIYTGDFEILEVNFGEGGDPVVVPPGANVDIRVAPSFRPAGGLLWHLDVRVGQAIHLAGYSFRVIYPPELTFQSAAPDTGSASLCFLNRNGGLTPLFLIREDMPGQIWIANAIKRPTTDTAPSGDGFLARLIFSGFASGQVDVVDAMVLDHQKLMNWASSLSDLPRETRLLFPRLLSNSPNPFGDRTTIRFELPERMAVTLALYDICGRRVRLLLHEDLDRGAHGVLWDGLTPAGYPAASGVYFYQLDGGGHTTIRQLLLLR</sequence>
<reference evidence="3 4" key="1">
    <citation type="submission" date="2024-09" db="EMBL/GenBank/DDBJ databases">
        <authorList>
            <person name="D'Angelo T."/>
        </authorList>
    </citation>
    <scope>NUCLEOTIDE SEQUENCE [LARGE SCALE GENOMIC DNA]</scope>
    <source>
        <strain evidence="3">SAG AM-320-E07</strain>
    </source>
</reference>